<reference evidence="2 3" key="1">
    <citation type="submission" date="2020-12" db="EMBL/GenBank/DDBJ databases">
        <title>Microbacterium sp. HY060.</title>
        <authorList>
            <person name="Zhou J."/>
        </authorList>
    </citation>
    <scope>NUCLEOTIDE SEQUENCE [LARGE SCALE GENOMIC DNA]</scope>
    <source>
        <strain evidence="2 3">HY60</strain>
    </source>
</reference>
<keyword evidence="1" id="KW-0472">Membrane</keyword>
<organism evidence="2 3">
    <name type="scientific">Paramicrobacterium chengjingii</name>
    <dbReference type="NCBI Taxonomy" id="2769067"/>
    <lineage>
        <taxon>Bacteria</taxon>
        <taxon>Bacillati</taxon>
        <taxon>Actinomycetota</taxon>
        <taxon>Actinomycetes</taxon>
        <taxon>Micrococcales</taxon>
        <taxon>Microbacteriaceae</taxon>
        <taxon>Paramicrobacterium</taxon>
    </lineage>
</organism>
<accession>A0ABX6YLK5</accession>
<proteinExistence type="predicted"/>
<keyword evidence="3" id="KW-1185">Reference proteome</keyword>
<dbReference type="Proteomes" id="UP000662814">
    <property type="component" value="Chromosome"/>
</dbReference>
<evidence type="ECO:0000313" key="3">
    <source>
        <dbReference type="Proteomes" id="UP000662814"/>
    </source>
</evidence>
<evidence type="ECO:0000313" key="2">
    <source>
        <dbReference type="EMBL" id="QPZ39689.1"/>
    </source>
</evidence>
<feature type="transmembrane region" description="Helical" evidence="1">
    <location>
        <begin position="40"/>
        <end position="60"/>
    </location>
</feature>
<sequence length="79" mass="7818">MKFTTKKFWKATSERVISSIAGGALAVIGAGQFGVLNADWVGIGSVALGAGVVSLLKAVAAQGATGTGPGLTNAERINS</sequence>
<protein>
    <submittedName>
        <fullName evidence="2">Holin</fullName>
    </submittedName>
</protein>
<evidence type="ECO:0000256" key="1">
    <source>
        <dbReference type="SAM" id="Phobius"/>
    </source>
</evidence>
<dbReference type="InterPro" id="IPR020109">
    <property type="entry name" value="Holin_r1t"/>
</dbReference>
<dbReference type="Pfam" id="PF16945">
    <property type="entry name" value="Phage_r1t_holin"/>
    <property type="match status" value="1"/>
</dbReference>
<gene>
    <name evidence="2" type="ORF">HCR76_06490</name>
</gene>
<keyword evidence="1" id="KW-0812">Transmembrane</keyword>
<keyword evidence="1" id="KW-1133">Transmembrane helix</keyword>
<dbReference type="RefSeq" id="WP_166989299.1">
    <property type="nucleotide sequence ID" value="NZ_CP061169.1"/>
</dbReference>
<name>A0ABX6YLK5_9MICO</name>
<dbReference type="EMBL" id="CP061169">
    <property type="protein sequence ID" value="QPZ39689.1"/>
    <property type="molecule type" value="Genomic_DNA"/>
</dbReference>
<feature type="transmembrane region" description="Helical" evidence="1">
    <location>
        <begin position="16"/>
        <end position="34"/>
    </location>
</feature>